<dbReference type="InterPro" id="IPR006640">
    <property type="entry name" value="SprT-like_domain"/>
</dbReference>
<keyword evidence="3" id="KW-1185">Reference proteome</keyword>
<comment type="caution">
    <text evidence="2">The sequence shown here is derived from an EMBL/GenBank/DDBJ whole genome shotgun (WGS) entry which is preliminary data.</text>
</comment>
<dbReference type="PANTHER" id="PTHR38773:SF1">
    <property type="entry name" value="PROTEIN SPRT"/>
    <property type="match status" value="1"/>
</dbReference>
<evidence type="ECO:0000313" key="3">
    <source>
        <dbReference type="Proteomes" id="UP001259982"/>
    </source>
</evidence>
<dbReference type="Proteomes" id="UP001259982">
    <property type="component" value="Unassembled WGS sequence"/>
</dbReference>
<dbReference type="PANTHER" id="PTHR38773">
    <property type="entry name" value="PROTEIN SPRT"/>
    <property type="match status" value="1"/>
</dbReference>
<dbReference type="EMBL" id="JAVRHY010000014">
    <property type="protein sequence ID" value="MDT0619416.1"/>
    <property type="molecule type" value="Genomic_DNA"/>
</dbReference>
<accession>A0ABU3BAB9</accession>
<evidence type="ECO:0000259" key="1">
    <source>
        <dbReference type="SMART" id="SM00731"/>
    </source>
</evidence>
<reference evidence="2 3" key="1">
    <citation type="submission" date="2023-09" db="EMBL/GenBank/DDBJ databases">
        <authorList>
            <person name="Rey-Velasco X."/>
        </authorList>
    </citation>
    <scope>NUCLEOTIDE SEQUENCE [LARGE SCALE GENOMIC DNA]</scope>
    <source>
        <strain evidence="2 3">P385</strain>
    </source>
</reference>
<dbReference type="Pfam" id="PF10263">
    <property type="entry name" value="SprT-like"/>
    <property type="match status" value="1"/>
</dbReference>
<dbReference type="SMART" id="SM00731">
    <property type="entry name" value="SprT"/>
    <property type="match status" value="1"/>
</dbReference>
<protein>
    <submittedName>
        <fullName evidence="2">SprT-like domain-containing protein</fullName>
    </submittedName>
</protein>
<name>A0ABU3BAB9_9GAMM</name>
<dbReference type="RefSeq" id="WP_311659843.1">
    <property type="nucleotide sequence ID" value="NZ_JAVRHY010000014.1"/>
</dbReference>
<feature type="domain" description="SprT-like" evidence="1">
    <location>
        <begin position="19"/>
        <end position="174"/>
    </location>
</feature>
<gene>
    <name evidence="2" type="ORF">RM531_13140</name>
</gene>
<sequence length="185" mass="20970">MTQQAVAPAHIASESVLVAAVRQWIERANSRFDLAVPVPQVRMDLRGRSAGLTVYARRHRQRALIRFNASLCARYPAEMLNETVPHEVAHVVTAWRHGSRVKPHGPEWRAVMQCLGKAATVCHRMDAPASRAMRYFPYRCRCDEPRYLSTIRHRRIARGAAYLCRRCGSRLVATDGDSVISPDRI</sequence>
<organism evidence="2 3">
    <name type="scientific">Spectribacter acetivorans</name>
    <dbReference type="NCBI Taxonomy" id="3075603"/>
    <lineage>
        <taxon>Bacteria</taxon>
        <taxon>Pseudomonadati</taxon>
        <taxon>Pseudomonadota</taxon>
        <taxon>Gammaproteobacteria</taxon>
        <taxon>Salinisphaerales</taxon>
        <taxon>Salinisphaeraceae</taxon>
        <taxon>Spectribacter</taxon>
    </lineage>
</organism>
<evidence type="ECO:0000313" key="2">
    <source>
        <dbReference type="EMBL" id="MDT0619416.1"/>
    </source>
</evidence>
<proteinExistence type="predicted"/>